<dbReference type="InterPro" id="IPR017308">
    <property type="entry name" value="Pept_S8_subtilisin_bacteroid"/>
</dbReference>
<dbReference type="RefSeq" id="WP_136335498.1">
    <property type="nucleotide sequence ID" value="NZ_QXMP01000001.1"/>
</dbReference>
<keyword evidence="2 5" id="KW-0645">Protease</keyword>
<evidence type="ECO:0000256" key="4">
    <source>
        <dbReference type="ARBA" id="ARBA00022825"/>
    </source>
</evidence>
<dbReference type="InterPro" id="IPR023827">
    <property type="entry name" value="Peptidase_S8_Asp-AS"/>
</dbReference>
<organism evidence="9 10">
    <name type="scientific">Robertkochia marina</name>
    <dbReference type="NCBI Taxonomy" id="1227945"/>
    <lineage>
        <taxon>Bacteria</taxon>
        <taxon>Pseudomonadati</taxon>
        <taxon>Bacteroidota</taxon>
        <taxon>Flavobacteriia</taxon>
        <taxon>Flavobacteriales</taxon>
        <taxon>Flavobacteriaceae</taxon>
        <taxon>Robertkochia</taxon>
    </lineage>
</organism>
<dbReference type="InterPro" id="IPR022398">
    <property type="entry name" value="Peptidase_S8_His-AS"/>
</dbReference>
<evidence type="ECO:0000313" key="9">
    <source>
        <dbReference type="EMBL" id="THD70011.1"/>
    </source>
</evidence>
<dbReference type="PROSITE" id="PS00138">
    <property type="entry name" value="SUBTILASE_SER"/>
    <property type="match status" value="1"/>
</dbReference>
<dbReference type="InterPro" id="IPR034080">
    <property type="entry name" value="Protease_P7-like_dom"/>
</dbReference>
<dbReference type="GO" id="GO:0004252">
    <property type="term" value="F:serine-type endopeptidase activity"/>
    <property type="evidence" value="ECO:0007669"/>
    <property type="project" value="UniProtKB-UniRule"/>
</dbReference>
<proteinExistence type="inferred from homology"/>
<dbReference type="PROSITE" id="PS00137">
    <property type="entry name" value="SUBTILASE_HIS"/>
    <property type="match status" value="1"/>
</dbReference>
<feature type="active site" description="Charge relay system" evidence="5">
    <location>
        <position position="459"/>
    </location>
</feature>
<keyword evidence="3 5" id="KW-0378">Hydrolase</keyword>
<dbReference type="PANTHER" id="PTHR43399">
    <property type="entry name" value="SUBTILISIN-RELATED"/>
    <property type="match status" value="1"/>
</dbReference>
<dbReference type="CDD" id="cd07483">
    <property type="entry name" value="Peptidases_S8_Subtilisin_Novo-like"/>
    <property type="match status" value="1"/>
</dbReference>
<dbReference type="PIRSF" id="PIRSF037892">
    <property type="entry name" value="Subtilisin_rel_SRU_0565"/>
    <property type="match status" value="1"/>
</dbReference>
<dbReference type="PRINTS" id="PR00723">
    <property type="entry name" value="SUBTILISIN"/>
</dbReference>
<dbReference type="InterPro" id="IPR051048">
    <property type="entry name" value="Peptidase_S8/S53_subtilisin"/>
</dbReference>
<sequence length="540" mass="60161">MNMKYTLASGIVAMGLLAGCGAAPIDLDPITNTGQRDLNKQEFTEEQYKDWGHADLFTDTIPGMSVMKAYREILASREGKKVIVGVVDSGVDINHEDLKNVIWVNEDEIPNNNIDDDNNGYVDDIHGWNFLGTAVHENLEMTRIVKRGDDGSEMYKAAKAQYDKEFNETENTLNRYAEMMAITDLTDSIVRKELGKDAYTLEELRSIDAQDEQMMQTKRFLEFYMSQYGSVEEFKDLLEKDMEILTSQYEYHLNPDFDGRSEVGDDPYDINDTNYGNNDVITDLERTRHGTHVAGIIAAQRDNNIGMNGVATNVEIMALRAVPDGDEYDKDIALAIRYAVDNGAKVINGSFGKSFSPNKEWVYDALKYAAKHDVLFVHAAGNDGSFLDEVENYPNDQENNGPEFVDNVLTVGALNWAYGEQMIAGFSNYGKINVDVFAPGTKIYATTPDDTYEYLQGTSMAAPGVAGVAALIRSYFPKLKASQVKAIIMESGLTSDQEVIVAGDPNNKQKFSELSRSGNMVNLYNALIMADKVSRKKIKL</sequence>
<dbReference type="InterPro" id="IPR023828">
    <property type="entry name" value="Peptidase_S8_Ser-AS"/>
</dbReference>
<evidence type="ECO:0000256" key="5">
    <source>
        <dbReference type="PROSITE-ProRule" id="PRU01240"/>
    </source>
</evidence>
<evidence type="ECO:0000256" key="3">
    <source>
        <dbReference type="ARBA" id="ARBA00022801"/>
    </source>
</evidence>
<dbReference type="OrthoDB" id="9798386at2"/>
<dbReference type="PROSITE" id="PS51257">
    <property type="entry name" value="PROKAR_LIPOPROTEIN"/>
    <property type="match status" value="1"/>
</dbReference>
<feature type="domain" description="Peptidase S8/S53" evidence="8">
    <location>
        <begin position="79"/>
        <end position="492"/>
    </location>
</feature>
<dbReference type="InterPro" id="IPR000209">
    <property type="entry name" value="Peptidase_S8/S53_dom"/>
</dbReference>
<feature type="chain" id="PRO_5020484706" evidence="7">
    <location>
        <begin position="23"/>
        <end position="540"/>
    </location>
</feature>
<dbReference type="InterPro" id="IPR036852">
    <property type="entry name" value="Peptidase_S8/S53_dom_sf"/>
</dbReference>
<evidence type="ECO:0000256" key="7">
    <source>
        <dbReference type="SAM" id="SignalP"/>
    </source>
</evidence>
<name>A0A4S3M6H5_9FLAO</name>
<dbReference type="PROSITE" id="PS51892">
    <property type="entry name" value="SUBTILASE"/>
    <property type="match status" value="1"/>
</dbReference>
<accession>A0A4S3M6H5</accession>
<feature type="active site" description="Charge relay system" evidence="5">
    <location>
        <position position="88"/>
    </location>
</feature>
<keyword evidence="10" id="KW-1185">Reference proteome</keyword>
<dbReference type="SUPFAM" id="SSF52743">
    <property type="entry name" value="Subtilisin-like"/>
    <property type="match status" value="1"/>
</dbReference>
<evidence type="ECO:0000256" key="1">
    <source>
        <dbReference type="ARBA" id="ARBA00011073"/>
    </source>
</evidence>
<dbReference type="PROSITE" id="PS00136">
    <property type="entry name" value="SUBTILASE_ASP"/>
    <property type="match status" value="1"/>
</dbReference>
<dbReference type="Gene3D" id="3.40.50.200">
    <property type="entry name" value="Peptidase S8/S53 domain"/>
    <property type="match status" value="2"/>
</dbReference>
<dbReference type="AlphaFoldDB" id="A0A4S3M6H5"/>
<dbReference type="InterPro" id="IPR015500">
    <property type="entry name" value="Peptidase_S8_subtilisin-rel"/>
</dbReference>
<protein>
    <submittedName>
        <fullName evidence="9">Peptidase S8</fullName>
    </submittedName>
</protein>
<dbReference type="GO" id="GO:0006508">
    <property type="term" value="P:proteolysis"/>
    <property type="evidence" value="ECO:0007669"/>
    <property type="project" value="UniProtKB-KW"/>
</dbReference>
<dbReference type="PANTHER" id="PTHR43399:SF4">
    <property type="entry name" value="CELL WALL-ASSOCIATED PROTEASE"/>
    <property type="match status" value="1"/>
</dbReference>
<feature type="active site" description="Charge relay system" evidence="5">
    <location>
        <position position="289"/>
    </location>
</feature>
<evidence type="ECO:0000256" key="2">
    <source>
        <dbReference type="ARBA" id="ARBA00022670"/>
    </source>
</evidence>
<feature type="signal peptide" evidence="7">
    <location>
        <begin position="1"/>
        <end position="22"/>
    </location>
</feature>
<dbReference type="EMBL" id="SSMC01000001">
    <property type="protein sequence ID" value="THD70011.1"/>
    <property type="molecule type" value="Genomic_DNA"/>
</dbReference>
<evidence type="ECO:0000256" key="6">
    <source>
        <dbReference type="RuleBase" id="RU003355"/>
    </source>
</evidence>
<comment type="similarity">
    <text evidence="1 5 6">Belongs to the peptidase S8 family.</text>
</comment>
<evidence type="ECO:0000259" key="8">
    <source>
        <dbReference type="Pfam" id="PF00082"/>
    </source>
</evidence>
<gene>
    <name evidence="9" type="ORF">E7Z59_02925</name>
</gene>
<keyword evidence="7" id="KW-0732">Signal</keyword>
<evidence type="ECO:0000313" key="10">
    <source>
        <dbReference type="Proteomes" id="UP000305939"/>
    </source>
</evidence>
<dbReference type="Pfam" id="PF00082">
    <property type="entry name" value="Peptidase_S8"/>
    <property type="match status" value="1"/>
</dbReference>
<keyword evidence="4 5" id="KW-0720">Serine protease</keyword>
<dbReference type="Proteomes" id="UP000305939">
    <property type="component" value="Unassembled WGS sequence"/>
</dbReference>
<comment type="caution">
    <text evidence="9">The sequence shown here is derived from an EMBL/GenBank/DDBJ whole genome shotgun (WGS) entry which is preliminary data.</text>
</comment>
<reference evidence="9 10" key="1">
    <citation type="submission" date="2019-04" db="EMBL/GenBank/DDBJ databases">
        <title>Draft genome sequence of Robertkochia marina CC-AMO-30D.</title>
        <authorList>
            <person name="Hameed A."/>
            <person name="Lin S.-Y."/>
            <person name="Shahina M."/>
            <person name="Lai W.-A."/>
            <person name="Young C.-C."/>
        </authorList>
    </citation>
    <scope>NUCLEOTIDE SEQUENCE [LARGE SCALE GENOMIC DNA]</scope>
    <source>
        <strain evidence="9 10">CC-AMO-30D</strain>
    </source>
</reference>